<accession>C0GF10</accession>
<proteinExistence type="predicted"/>
<evidence type="ECO:0000259" key="1">
    <source>
        <dbReference type="Pfam" id="PF05569"/>
    </source>
</evidence>
<name>C0GF10_DETAL</name>
<reference evidence="2 3" key="1">
    <citation type="submission" date="2009-02" db="EMBL/GenBank/DDBJ databases">
        <title>Sequencing of the draft genome and assembly of Dethiobacter alkaliphilus AHT 1.</title>
        <authorList>
            <consortium name="US DOE Joint Genome Institute (JGI-PGF)"/>
            <person name="Lucas S."/>
            <person name="Copeland A."/>
            <person name="Lapidus A."/>
            <person name="Glavina del Rio T."/>
            <person name="Dalin E."/>
            <person name="Tice H."/>
            <person name="Bruce D."/>
            <person name="Goodwin L."/>
            <person name="Pitluck S."/>
            <person name="Larimer F."/>
            <person name="Land M.L."/>
            <person name="Hauser L."/>
            <person name="Muyzer G."/>
        </authorList>
    </citation>
    <scope>NUCLEOTIDE SEQUENCE [LARGE SCALE GENOMIC DNA]</scope>
    <source>
        <strain evidence="2 3">AHT 1</strain>
    </source>
</reference>
<dbReference type="PANTHER" id="PTHR34978:SF3">
    <property type="entry name" value="SLR0241 PROTEIN"/>
    <property type="match status" value="1"/>
</dbReference>
<dbReference type="PANTHER" id="PTHR34978">
    <property type="entry name" value="POSSIBLE SENSOR-TRANSDUCER PROTEIN BLAR"/>
    <property type="match status" value="1"/>
</dbReference>
<dbReference type="Gene3D" id="3.30.2010.10">
    <property type="entry name" value="Metalloproteases ('zincins'), catalytic domain"/>
    <property type="match status" value="1"/>
</dbReference>
<keyword evidence="3" id="KW-1185">Reference proteome</keyword>
<dbReference type="InterPro" id="IPR008756">
    <property type="entry name" value="Peptidase_M56"/>
</dbReference>
<dbReference type="Pfam" id="PF05569">
    <property type="entry name" value="Peptidase_M56"/>
    <property type="match status" value="1"/>
</dbReference>
<sequence>MVTLMPTSLHTFFVYVFFGYFFIFPLVYLCLKVFEITHPKQRMSMYMVALIVPFAAFFLYHTVLTTQCRTGYYPAGPFWQLFDLFCRAGDMAIRFLGPILVLLIVLGLLKAAGSTLYLGRLHASALNPSAEQSLRVDTIMKKYCDRWQMSVPKVVFTGRKGFVAFAGGLFRPVVVVSLPLLEQLSDTEIEGVLLHELIHVRRGDTLSGWLFHLARDLMFFSPFSTILLDRYLLERERLCDQEAVAAMGRTKTYAATLLKSWRIVVEQKDVSPGVAAGFVGKKQHMEERIHSLLAADVVENKLPQVLFLTLMFSVTTFTVLYLGYIC</sequence>
<dbReference type="Proteomes" id="UP000006443">
    <property type="component" value="Unassembled WGS sequence"/>
</dbReference>
<dbReference type="AlphaFoldDB" id="C0GF10"/>
<dbReference type="STRING" id="555088.DealDRAFT_1069"/>
<organism evidence="2 3">
    <name type="scientific">Dethiobacter alkaliphilus AHT 1</name>
    <dbReference type="NCBI Taxonomy" id="555088"/>
    <lineage>
        <taxon>Bacteria</taxon>
        <taxon>Bacillati</taxon>
        <taxon>Bacillota</taxon>
        <taxon>Dethiobacteria</taxon>
        <taxon>Dethiobacterales</taxon>
        <taxon>Dethiobacteraceae</taxon>
        <taxon>Dethiobacter</taxon>
    </lineage>
</organism>
<dbReference type="CDD" id="cd07341">
    <property type="entry name" value="M56_BlaR1_MecR1_like"/>
    <property type="match status" value="1"/>
</dbReference>
<evidence type="ECO:0000313" key="3">
    <source>
        <dbReference type="Proteomes" id="UP000006443"/>
    </source>
</evidence>
<dbReference type="InterPro" id="IPR052173">
    <property type="entry name" value="Beta-lactam_resp_regulator"/>
</dbReference>
<dbReference type="eggNOG" id="COG0501">
    <property type="taxonomic scope" value="Bacteria"/>
</dbReference>
<feature type="domain" description="Peptidase M56" evidence="1">
    <location>
        <begin position="168"/>
        <end position="291"/>
    </location>
</feature>
<protein>
    <submittedName>
        <fullName evidence="2">Peptidase M56 BlaR1</fullName>
    </submittedName>
</protein>
<dbReference type="OrthoDB" id="9770467at2"/>
<gene>
    <name evidence="2" type="ORF">DealDRAFT_1069</name>
</gene>
<dbReference type="EMBL" id="ACJM01000004">
    <property type="protein sequence ID" value="EEG78192.1"/>
    <property type="molecule type" value="Genomic_DNA"/>
</dbReference>
<comment type="caution">
    <text evidence="2">The sequence shown here is derived from an EMBL/GenBank/DDBJ whole genome shotgun (WGS) entry which is preliminary data.</text>
</comment>
<evidence type="ECO:0000313" key="2">
    <source>
        <dbReference type="EMBL" id="EEG78192.1"/>
    </source>
</evidence>